<evidence type="ECO:0000313" key="3">
    <source>
        <dbReference type="Proteomes" id="UP001341840"/>
    </source>
</evidence>
<dbReference type="EMBL" id="JASCZI010000178">
    <property type="protein sequence ID" value="MED6109745.1"/>
    <property type="molecule type" value="Genomic_DNA"/>
</dbReference>
<accession>A0ABU6QDR2</accession>
<reference evidence="2 3" key="1">
    <citation type="journal article" date="2023" name="Plants (Basel)">
        <title>Bridging the Gap: Combining Genomics and Transcriptomics Approaches to Understand Stylosanthes scabra, an Orphan Legume from the Brazilian Caatinga.</title>
        <authorList>
            <person name="Ferreira-Neto J.R.C."/>
            <person name="da Silva M.D."/>
            <person name="Binneck E."/>
            <person name="de Melo N.F."/>
            <person name="da Silva R.H."/>
            <person name="de Melo A.L.T.M."/>
            <person name="Pandolfi V."/>
            <person name="Bustamante F.O."/>
            <person name="Brasileiro-Vidal A.C."/>
            <person name="Benko-Iseppon A.M."/>
        </authorList>
    </citation>
    <scope>NUCLEOTIDE SEQUENCE [LARGE SCALE GENOMIC DNA]</scope>
    <source>
        <tissue evidence="2">Leaves</tissue>
    </source>
</reference>
<gene>
    <name evidence="2" type="ORF">PIB30_036395</name>
</gene>
<name>A0ABU6QDR2_9FABA</name>
<proteinExistence type="predicted"/>
<comment type="caution">
    <text evidence="2">The sequence shown here is derived from an EMBL/GenBank/DDBJ whole genome shotgun (WGS) entry which is preliminary data.</text>
</comment>
<feature type="region of interest" description="Disordered" evidence="1">
    <location>
        <begin position="1"/>
        <end position="26"/>
    </location>
</feature>
<evidence type="ECO:0000313" key="2">
    <source>
        <dbReference type="EMBL" id="MED6109745.1"/>
    </source>
</evidence>
<organism evidence="2 3">
    <name type="scientific">Stylosanthes scabra</name>
    <dbReference type="NCBI Taxonomy" id="79078"/>
    <lineage>
        <taxon>Eukaryota</taxon>
        <taxon>Viridiplantae</taxon>
        <taxon>Streptophyta</taxon>
        <taxon>Embryophyta</taxon>
        <taxon>Tracheophyta</taxon>
        <taxon>Spermatophyta</taxon>
        <taxon>Magnoliopsida</taxon>
        <taxon>eudicotyledons</taxon>
        <taxon>Gunneridae</taxon>
        <taxon>Pentapetalae</taxon>
        <taxon>rosids</taxon>
        <taxon>fabids</taxon>
        <taxon>Fabales</taxon>
        <taxon>Fabaceae</taxon>
        <taxon>Papilionoideae</taxon>
        <taxon>50 kb inversion clade</taxon>
        <taxon>dalbergioids sensu lato</taxon>
        <taxon>Dalbergieae</taxon>
        <taxon>Pterocarpus clade</taxon>
        <taxon>Stylosanthes</taxon>
    </lineage>
</organism>
<protein>
    <submittedName>
        <fullName evidence="2">Uncharacterized protein</fullName>
    </submittedName>
</protein>
<feature type="compositionally biased region" description="Gly residues" evidence="1">
    <location>
        <begin position="7"/>
        <end position="21"/>
    </location>
</feature>
<keyword evidence="3" id="KW-1185">Reference proteome</keyword>
<evidence type="ECO:0000256" key="1">
    <source>
        <dbReference type="SAM" id="MobiDB-lite"/>
    </source>
</evidence>
<sequence length="138" mass="15337">MTEQETAGGGAEKLTGGGNTGGSEERRWEKIDNRWTDCCCTRRTERRRSWAWTDERLFCCSEMLTCLLRAVVTETQCFVTGYGDGETALQDWTAVGDSGRRRLKFTPAHTIANLSGQGLSRLATWLGSSLTISDYLSL</sequence>
<dbReference type="Proteomes" id="UP001341840">
    <property type="component" value="Unassembled WGS sequence"/>
</dbReference>